<dbReference type="SUPFAM" id="SSF48371">
    <property type="entry name" value="ARM repeat"/>
    <property type="match status" value="1"/>
</dbReference>
<dbReference type="PANTHER" id="PTHR11223">
    <property type="entry name" value="EXPORTIN 1/5"/>
    <property type="match status" value="1"/>
</dbReference>
<keyword evidence="1" id="KW-0175">Coiled coil</keyword>
<dbReference type="EMBL" id="JARKNE010000003">
    <property type="protein sequence ID" value="KAK5839855.1"/>
    <property type="molecule type" value="Genomic_DNA"/>
</dbReference>
<dbReference type="InterPro" id="IPR045065">
    <property type="entry name" value="XPO1/5"/>
</dbReference>
<proteinExistence type="predicted"/>
<dbReference type="InterPro" id="IPR016024">
    <property type="entry name" value="ARM-type_fold"/>
</dbReference>
<dbReference type="InterPro" id="IPR041235">
    <property type="entry name" value="Exp1_repeat_2"/>
</dbReference>
<dbReference type="Gene3D" id="1.25.10.10">
    <property type="entry name" value="Leucine-rich Repeat Variant"/>
    <property type="match status" value="1"/>
</dbReference>
<dbReference type="Proteomes" id="UP001358586">
    <property type="component" value="Chromosome 3"/>
</dbReference>
<sequence>MFHIRVLETVQENISALLVGLEYLINISYVDDTEVFKVCLDYWNSLVLELFDANHNMDNPAVTANMMGLQVPLLSGLVDGLGAQLLQRRQLYAGTMSKLRMLMIYRMAKPEEVLIVEDENGNIVRETMKDNDVLVQYKVINIQYKKYYEETLIYLSHLNHEDTEKQELERRREELEELLLGEGYERMWVIKSNGERDNMSLLCASVFSLRQARNLTSRMVQFKDASLYSFSSSLYFPMLSSGRILRISCTILSDCL</sequence>
<organism evidence="2 3">
    <name type="scientific">Gossypium arboreum</name>
    <name type="common">Tree cotton</name>
    <name type="synonym">Gossypium nanking</name>
    <dbReference type="NCBI Taxonomy" id="29729"/>
    <lineage>
        <taxon>Eukaryota</taxon>
        <taxon>Viridiplantae</taxon>
        <taxon>Streptophyta</taxon>
        <taxon>Embryophyta</taxon>
        <taxon>Tracheophyta</taxon>
        <taxon>Spermatophyta</taxon>
        <taxon>Magnoliopsida</taxon>
        <taxon>eudicotyledons</taxon>
        <taxon>Gunneridae</taxon>
        <taxon>Pentapetalae</taxon>
        <taxon>rosids</taxon>
        <taxon>malvids</taxon>
        <taxon>Malvales</taxon>
        <taxon>Malvaceae</taxon>
        <taxon>Malvoideae</taxon>
        <taxon>Gossypium</taxon>
    </lineage>
</organism>
<dbReference type="InterPro" id="IPR041123">
    <property type="entry name" value="CRM1_repeat"/>
</dbReference>
<gene>
    <name evidence="2" type="ORF">PVK06_008699</name>
</gene>
<dbReference type="PANTHER" id="PTHR11223:SF2">
    <property type="entry name" value="EXPORTIN-1"/>
    <property type="match status" value="1"/>
</dbReference>
<keyword evidence="3" id="KW-1185">Reference proteome</keyword>
<dbReference type="Pfam" id="PF18777">
    <property type="entry name" value="CRM1_repeat"/>
    <property type="match status" value="1"/>
</dbReference>
<name>A0ABR0QL17_GOSAR</name>
<dbReference type="Pfam" id="PF18784">
    <property type="entry name" value="CRM1_repeat_2"/>
    <property type="match status" value="1"/>
</dbReference>
<evidence type="ECO:0000313" key="2">
    <source>
        <dbReference type="EMBL" id="KAK5839855.1"/>
    </source>
</evidence>
<accession>A0ABR0QL17</accession>
<protein>
    <submittedName>
        <fullName evidence="2">Uncharacterized protein</fullName>
    </submittedName>
</protein>
<dbReference type="InterPro" id="IPR011989">
    <property type="entry name" value="ARM-like"/>
</dbReference>
<feature type="coiled-coil region" evidence="1">
    <location>
        <begin position="158"/>
        <end position="185"/>
    </location>
</feature>
<comment type="caution">
    <text evidence="2">The sequence shown here is derived from an EMBL/GenBank/DDBJ whole genome shotgun (WGS) entry which is preliminary data.</text>
</comment>
<reference evidence="2 3" key="1">
    <citation type="submission" date="2023-03" db="EMBL/GenBank/DDBJ databases">
        <title>WGS of Gossypium arboreum.</title>
        <authorList>
            <person name="Yu D."/>
        </authorList>
    </citation>
    <scope>NUCLEOTIDE SEQUENCE [LARGE SCALE GENOMIC DNA]</scope>
    <source>
        <tissue evidence="2">Leaf</tissue>
    </source>
</reference>
<evidence type="ECO:0000313" key="3">
    <source>
        <dbReference type="Proteomes" id="UP001358586"/>
    </source>
</evidence>
<evidence type="ECO:0000256" key="1">
    <source>
        <dbReference type="SAM" id="Coils"/>
    </source>
</evidence>